<reference evidence="2 3" key="1">
    <citation type="submission" date="2019-10" db="EMBL/GenBank/DDBJ databases">
        <title>Draft Genome Sequence of the Caffeine Degrading Methylotroph Methylorubrum populi PINKEL.</title>
        <authorList>
            <person name="Dawson S.C."/>
            <person name="Zhang X."/>
            <person name="Wright M.E."/>
            <person name="Sharma G."/>
            <person name="Langner J.T."/>
            <person name="Ditty J.L."/>
            <person name="Subuyuj G.A."/>
        </authorList>
    </citation>
    <scope>NUCLEOTIDE SEQUENCE [LARGE SCALE GENOMIC DNA]</scope>
    <source>
        <strain evidence="2 3">Pinkel</strain>
    </source>
</reference>
<name>A0A833MY86_9HYPH</name>
<keyword evidence="1" id="KW-0472">Membrane</keyword>
<dbReference type="AlphaFoldDB" id="A0A833MY86"/>
<comment type="caution">
    <text evidence="2">The sequence shown here is derived from an EMBL/GenBank/DDBJ whole genome shotgun (WGS) entry which is preliminary data.</text>
</comment>
<accession>A0A833MY86</accession>
<evidence type="ECO:0000313" key="3">
    <source>
        <dbReference type="Proteomes" id="UP000469949"/>
    </source>
</evidence>
<protein>
    <submittedName>
        <fullName evidence="2">Uncharacterized protein</fullName>
    </submittedName>
</protein>
<proteinExistence type="predicted"/>
<keyword evidence="1" id="KW-0812">Transmembrane</keyword>
<feature type="transmembrane region" description="Helical" evidence="1">
    <location>
        <begin position="41"/>
        <end position="62"/>
    </location>
</feature>
<dbReference type="Proteomes" id="UP000469949">
    <property type="component" value="Unassembled WGS sequence"/>
</dbReference>
<gene>
    <name evidence="2" type="ORF">F8B43_4928</name>
</gene>
<evidence type="ECO:0000256" key="1">
    <source>
        <dbReference type="SAM" id="Phobius"/>
    </source>
</evidence>
<keyword evidence="1" id="KW-1133">Transmembrane helix</keyword>
<dbReference type="PROSITE" id="PS51257">
    <property type="entry name" value="PROKAR_LIPOPROTEIN"/>
    <property type="match status" value="1"/>
</dbReference>
<sequence length="71" mass="7629">MPRWLFETICVLAFAAPMGAACLYAWPFVTRHPLPTALNAEAALLAALSLLLSAGLTMLMSASIQSPRGRR</sequence>
<organism evidence="2 3">
    <name type="scientific">Methylorubrum populi</name>
    <dbReference type="NCBI Taxonomy" id="223967"/>
    <lineage>
        <taxon>Bacteria</taxon>
        <taxon>Pseudomonadati</taxon>
        <taxon>Pseudomonadota</taxon>
        <taxon>Alphaproteobacteria</taxon>
        <taxon>Hyphomicrobiales</taxon>
        <taxon>Methylobacteriaceae</taxon>
        <taxon>Methylorubrum</taxon>
    </lineage>
</organism>
<evidence type="ECO:0000313" key="2">
    <source>
        <dbReference type="EMBL" id="KAB7782173.1"/>
    </source>
</evidence>
<dbReference type="EMBL" id="WEKV01000020">
    <property type="protein sequence ID" value="KAB7782173.1"/>
    <property type="molecule type" value="Genomic_DNA"/>
</dbReference>